<feature type="transmembrane region" description="Helical" evidence="6">
    <location>
        <begin position="52"/>
        <end position="76"/>
    </location>
</feature>
<dbReference type="Gene3D" id="1.20.58.220">
    <property type="entry name" value="Phosphate transport system protein phou homolog 2, domain 2"/>
    <property type="match status" value="1"/>
</dbReference>
<feature type="transmembrane region" description="Helical" evidence="6">
    <location>
        <begin position="251"/>
        <end position="272"/>
    </location>
</feature>
<dbReference type="InterPro" id="IPR003841">
    <property type="entry name" value="Na/Pi_transpt"/>
</dbReference>
<evidence type="ECO:0000256" key="5">
    <source>
        <dbReference type="ARBA" id="ARBA00023136"/>
    </source>
</evidence>
<accession>K0WRJ4</accession>
<keyword evidence="2" id="KW-1003">Cell membrane</keyword>
<dbReference type="GeneID" id="77849867"/>
<keyword evidence="8" id="KW-1185">Reference proteome</keyword>
<dbReference type="PANTHER" id="PTHR10010:SF46">
    <property type="entry name" value="SODIUM-DEPENDENT PHOSPHATE TRANSPORT PROTEIN 2B"/>
    <property type="match status" value="1"/>
</dbReference>
<organism evidence="7 8">
    <name type="scientific">Barnesiella intestinihominis YIT 11860</name>
    <dbReference type="NCBI Taxonomy" id="742726"/>
    <lineage>
        <taxon>Bacteria</taxon>
        <taxon>Pseudomonadati</taxon>
        <taxon>Bacteroidota</taxon>
        <taxon>Bacteroidia</taxon>
        <taxon>Bacteroidales</taxon>
        <taxon>Barnesiellaceae</taxon>
        <taxon>Barnesiella</taxon>
    </lineage>
</organism>
<dbReference type="AlphaFoldDB" id="K0WRJ4"/>
<evidence type="ECO:0000313" key="8">
    <source>
        <dbReference type="Proteomes" id="UP000006044"/>
    </source>
</evidence>
<dbReference type="eggNOG" id="COG1283">
    <property type="taxonomic scope" value="Bacteria"/>
</dbReference>
<feature type="transmembrane region" description="Helical" evidence="6">
    <location>
        <begin position="332"/>
        <end position="356"/>
    </location>
</feature>
<evidence type="ECO:0000256" key="3">
    <source>
        <dbReference type="ARBA" id="ARBA00022692"/>
    </source>
</evidence>
<dbReference type="NCBIfam" id="TIGR00704">
    <property type="entry name" value="NaPi_cotrn_rel"/>
    <property type="match status" value="1"/>
</dbReference>
<dbReference type="OrthoDB" id="9763003at2"/>
<dbReference type="SUPFAM" id="SSF109755">
    <property type="entry name" value="PhoU-like"/>
    <property type="match status" value="1"/>
</dbReference>
<dbReference type="PANTHER" id="PTHR10010">
    <property type="entry name" value="SOLUTE CARRIER FAMILY 34 SODIUM PHOSPHATE , MEMBER 2-RELATED"/>
    <property type="match status" value="1"/>
</dbReference>
<dbReference type="HOGENOM" id="CLU_025623_0_1_10"/>
<evidence type="ECO:0000256" key="1">
    <source>
        <dbReference type="ARBA" id="ARBA00004651"/>
    </source>
</evidence>
<feature type="transmembrane region" description="Helical" evidence="6">
    <location>
        <begin position="175"/>
        <end position="197"/>
    </location>
</feature>
<gene>
    <name evidence="7" type="ORF">HMPREF9448_02688</name>
</gene>
<evidence type="ECO:0000256" key="6">
    <source>
        <dbReference type="SAM" id="Phobius"/>
    </source>
</evidence>
<evidence type="ECO:0000313" key="7">
    <source>
        <dbReference type="EMBL" id="EJZ62008.1"/>
    </source>
</evidence>
<protein>
    <submittedName>
        <fullName evidence="7">Uncharacterized protein</fullName>
    </submittedName>
</protein>
<dbReference type="EMBL" id="ADLE01000018">
    <property type="protein sequence ID" value="EJZ62008.1"/>
    <property type="molecule type" value="Genomic_DNA"/>
</dbReference>
<comment type="caution">
    <text evidence="7">The sequence shown here is derived from an EMBL/GenBank/DDBJ whole genome shotgun (WGS) entry which is preliminary data.</text>
</comment>
<feature type="transmembrane region" description="Helical" evidence="6">
    <location>
        <begin position="218"/>
        <end position="239"/>
    </location>
</feature>
<dbReference type="InterPro" id="IPR038078">
    <property type="entry name" value="PhoU-like_sf"/>
</dbReference>
<comment type="subcellular location">
    <subcellularLocation>
        <location evidence="1">Cell membrane</location>
        <topology evidence="1">Multi-pass membrane protein</topology>
    </subcellularLocation>
</comment>
<proteinExistence type="predicted"/>
<dbReference type="GO" id="GO:0005886">
    <property type="term" value="C:plasma membrane"/>
    <property type="evidence" value="ECO:0007669"/>
    <property type="project" value="UniProtKB-SubCell"/>
</dbReference>
<keyword evidence="4 6" id="KW-1133">Transmembrane helix</keyword>
<keyword evidence="5 6" id="KW-0472">Membrane</keyword>
<evidence type="ECO:0000256" key="2">
    <source>
        <dbReference type="ARBA" id="ARBA00022475"/>
    </source>
</evidence>
<name>K0WRJ4_9BACT</name>
<dbReference type="InterPro" id="IPR004633">
    <property type="entry name" value="NaPi_cotrn-rel/YqeW-like"/>
</dbReference>
<dbReference type="NCBIfam" id="NF037997">
    <property type="entry name" value="Na_Pi_symport"/>
    <property type="match status" value="1"/>
</dbReference>
<dbReference type="PATRIC" id="fig|742726.3.peg.2799"/>
<feature type="transmembrane region" description="Helical" evidence="6">
    <location>
        <begin position="137"/>
        <end position="155"/>
    </location>
</feature>
<feature type="transmembrane region" description="Helical" evidence="6">
    <location>
        <begin position="113"/>
        <end position="130"/>
    </location>
</feature>
<keyword evidence="3 6" id="KW-0812">Transmembrane</keyword>
<feature type="transmembrane region" description="Helical" evidence="6">
    <location>
        <begin position="88"/>
        <end position="107"/>
    </location>
</feature>
<dbReference type="Pfam" id="PF02690">
    <property type="entry name" value="Na_Pi_cotrans"/>
    <property type="match status" value="2"/>
</dbReference>
<evidence type="ECO:0000256" key="4">
    <source>
        <dbReference type="ARBA" id="ARBA00022989"/>
    </source>
</evidence>
<dbReference type="Proteomes" id="UP000006044">
    <property type="component" value="Unassembled WGS sequence"/>
</dbReference>
<reference evidence="7 8" key="1">
    <citation type="submission" date="2012-08" db="EMBL/GenBank/DDBJ databases">
        <title>The Genome Sequence of Barnesiella intestinihominis YIT 11860.</title>
        <authorList>
            <consortium name="The Broad Institute Genome Sequencing Platform"/>
            <person name="Earl A."/>
            <person name="Ward D."/>
            <person name="Feldgarden M."/>
            <person name="Gevers D."/>
            <person name="Morotomi M."/>
            <person name="Walker B."/>
            <person name="Young S.K."/>
            <person name="Zeng Q."/>
            <person name="Gargeya S."/>
            <person name="Fitzgerald M."/>
            <person name="Haas B."/>
            <person name="Abouelleil A."/>
            <person name="Alvarado L."/>
            <person name="Arachchi H.M."/>
            <person name="Berlin A.M."/>
            <person name="Chapman S.B."/>
            <person name="Goldberg J."/>
            <person name="Griggs A."/>
            <person name="Gujja S."/>
            <person name="Hansen M."/>
            <person name="Howarth C."/>
            <person name="Imamovic A."/>
            <person name="Larimer J."/>
            <person name="McCowen C."/>
            <person name="Montmayeur A."/>
            <person name="Murphy C."/>
            <person name="Neiman D."/>
            <person name="Pearson M."/>
            <person name="Priest M."/>
            <person name="Roberts A."/>
            <person name="Saif S."/>
            <person name="Shea T."/>
            <person name="Sisk P."/>
            <person name="Sykes S."/>
            <person name="Wortman J."/>
            <person name="Nusbaum C."/>
            <person name="Birren B."/>
        </authorList>
    </citation>
    <scope>NUCLEOTIDE SEQUENCE [LARGE SCALE GENOMIC DNA]</scope>
    <source>
        <strain evidence="7 8">YIT 11860</strain>
    </source>
</reference>
<dbReference type="GO" id="GO:0044341">
    <property type="term" value="P:sodium-dependent phosphate transport"/>
    <property type="evidence" value="ECO:0007669"/>
    <property type="project" value="InterPro"/>
</dbReference>
<dbReference type="GO" id="GO:0005436">
    <property type="term" value="F:sodium:phosphate symporter activity"/>
    <property type="evidence" value="ECO:0007669"/>
    <property type="project" value="InterPro"/>
</dbReference>
<dbReference type="RefSeq" id="WP_008863062.1">
    <property type="nucleotide sequence ID" value="NZ_CAXSYG010000001.1"/>
</dbReference>
<sequence>MEYTFLDFLTLIGSVGLFLYGMKVMSEGLQKVAGDRLRNILAVMTKNRFSGMLTGILITALIQSSSASTVMVVSFVNAGLMTLGQSMAVIMGANVGTTATAWLISLFGFKVDITIFALPLIGLGVPLLFSNKSSRKSWGEFIIGFSFLFMGLSYINNSVPDLRSNPEVFEFLSSYTQHGFISILGFCAVGAILTMIVQSSSASMAIFLIMCSKGWISFDIAAALILGSNIGTTITPLLASIGANVSAKRAAMGHLLFNVLGSMWALVLYYPFIRFIVWICTSLGVGNPNDLMSFISTWEQSDPALVAALNSGQNLGSADFEQQKAHFAAMQFSVSFGLSMFHTVFNVINVTIMIWFTGLYERIVTRLVRVKDKNEEEFQLKFISRGMLSASELNLPQAHQEIAVYAERVQRMFGMVADLLHEKEGSEAYLKLYNRIEKYEQICDRMELEIAGFLNLVVGGRLSYEGKMMVNSMLTIVTEIESIGDCCYNLARTLQRKQDSHIDFNDEIVSNIDAMFKLDSEALSNMVALLSSNEPLMSEIMISYNKECEINNYRNQLRGANVENINNKHYEYQSGIYYMDMISECERLGDYVINVVDAIKQQQVKHA</sequence>